<dbReference type="Pfam" id="PF02096">
    <property type="entry name" value="60KD_IMP"/>
    <property type="match status" value="1"/>
</dbReference>
<comment type="subcellular location">
    <subcellularLocation>
        <location evidence="1 12">Membrane</location>
        <topology evidence="1 12">Multi-pass membrane protein</topology>
    </subcellularLocation>
</comment>
<dbReference type="InterPro" id="IPR001708">
    <property type="entry name" value="YidC/ALB3/OXA1/COX18"/>
</dbReference>
<name>A0A2K9DL48_9MICO</name>
<organism evidence="15 16">
    <name type="scientific">Microbacterium hominis</name>
    <dbReference type="NCBI Taxonomy" id="162426"/>
    <lineage>
        <taxon>Bacteria</taxon>
        <taxon>Bacillati</taxon>
        <taxon>Actinomycetota</taxon>
        <taxon>Actinomycetes</taxon>
        <taxon>Micrococcales</taxon>
        <taxon>Microbacteriaceae</taxon>
        <taxon>Microbacterium</taxon>
    </lineage>
</organism>
<evidence type="ECO:0000256" key="9">
    <source>
        <dbReference type="ARBA" id="ARBA00031538"/>
    </source>
</evidence>
<evidence type="ECO:0000256" key="5">
    <source>
        <dbReference type="ARBA" id="ARBA00022989"/>
    </source>
</evidence>
<dbReference type="GO" id="GO:0032977">
    <property type="term" value="F:membrane insertase activity"/>
    <property type="evidence" value="ECO:0007669"/>
    <property type="project" value="InterPro"/>
</dbReference>
<gene>
    <name evidence="15" type="ORF">CXR34_06185</name>
</gene>
<dbReference type="AlphaFoldDB" id="A0A2K9DL48"/>
<comment type="function">
    <text evidence="7">Required for the insertion and/or proper folding and/or complex formation of integral membrane proteins into the membrane. Involved in integration of membrane proteins that insert both dependently and independently of the Sec translocase complex, as well as at least some lipoproteins. Aids folding of multispanning membrane proteins.</text>
</comment>
<dbReference type="EMBL" id="CP025299">
    <property type="protein sequence ID" value="AUG29098.1"/>
    <property type="molecule type" value="Genomic_DNA"/>
</dbReference>
<proteinExistence type="inferred from homology"/>
<keyword evidence="4 12" id="KW-0812">Transmembrane</keyword>
<evidence type="ECO:0000256" key="4">
    <source>
        <dbReference type="ARBA" id="ARBA00022692"/>
    </source>
</evidence>
<reference evidence="15 16" key="1">
    <citation type="submission" date="2017-12" db="EMBL/GenBank/DDBJ databases">
        <title>Isolation and characterization of estrogens degradatiion strain Microbacterium hominis SJTG1.</title>
        <authorList>
            <person name="Xiong W."/>
            <person name="Yin C."/>
            <person name="Zheng D."/>
            <person name="Liang R."/>
        </authorList>
    </citation>
    <scope>NUCLEOTIDE SEQUENCE [LARGE SCALE GENOMIC DNA]</scope>
    <source>
        <strain evidence="15 16">SJTG1</strain>
    </source>
</reference>
<feature type="transmembrane region" description="Helical" evidence="13">
    <location>
        <begin position="157"/>
        <end position="176"/>
    </location>
</feature>
<evidence type="ECO:0000256" key="7">
    <source>
        <dbReference type="ARBA" id="ARBA00025034"/>
    </source>
</evidence>
<evidence type="ECO:0000313" key="15">
    <source>
        <dbReference type="EMBL" id="AUG29098.1"/>
    </source>
</evidence>
<evidence type="ECO:0000256" key="13">
    <source>
        <dbReference type="SAM" id="Phobius"/>
    </source>
</evidence>
<evidence type="ECO:0000259" key="14">
    <source>
        <dbReference type="Pfam" id="PF02096"/>
    </source>
</evidence>
<comment type="subunit">
    <text evidence="8">Interacts with the Sec translocase complex via SecD. Specifically interacts with transmembrane segments of nascent integral membrane proteins during membrane integration.</text>
</comment>
<evidence type="ECO:0000256" key="12">
    <source>
        <dbReference type="RuleBase" id="RU003945"/>
    </source>
</evidence>
<dbReference type="PANTHER" id="PTHR12428">
    <property type="entry name" value="OXA1"/>
    <property type="match status" value="1"/>
</dbReference>
<dbReference type="GO" id="GO:0051205">
    <property type="term" value="P:protein insertion into membrane"/>
    <property type="evidence" value="ECO:0007669"/>
    <property type="project" value="TreeGrafter"/>
</dbReference>
<comment type="similarity">
    <text evidence="2">Belongs to the OXA1/ALB3/YidC family. Type 1 subfamily.</text>
</comment>
<dbReference type="KEGG" id="mhos:CXR34_06185"/>
<evidence type="ECO:0000256" key="3">
    <source>
        <dbReference type="ARBA" id="ARBA00015325"/>
    </source>
</evidence>
<keyword evidence="5 13" id="KW-1133">Transmembrane helix</keyword>
<accession>A0A2K9DL48</accession>
<dbReference type="NCBIfam" id="TIGR03592">
    <property type="entry name" value="yidC_oxa1_cterm"/>
    <property type="match status" value="1"/>
</dbReference>
<evidence type="ECO:0000256" key="8">
    <source>
        <dbReference type="ARBA" id="ARBA00026028"/>
    </source>
</evidence>
<sequence length="247" mass="26003">MDLFALPPVAALLDLVSTGLMAVIAFLTPVAGPLAAGFSVVLITLGVRMLLIPVGIAQARAEQARSRLAPRLQVLRQRHRTDPDRLRRETMALYREEGVSPSAGCLPLVLQAPVVGLVYAAFLHASIAGHGNPLLDQTLLGVPLGRSFVGAVLAQQLDAATAIVIGVVVIVIAVVGELTRRLLLPSADARSSVAAAHPVVGALQFATAVVALFVPLAAAVYLMTTAAWTLGQRLILRRRYPPFSAPR</sequence>
<evidence type="ECO:0000313" key="16">
    <source>
        <dbReference type="Proteomes" id="UP000233276"/>
    </source>
</evidence>
<feature type="transmembrane region" description="Helical" evidence="13">
    <location>
        <begin position="205"/>
        <end position="230"/>
    </location>
</feature>
<dbReference type="Proteomes" id="UP000233276">
    <property type="component" value="Chromosome"/>
</dbReference>
<dbReference type="GO" id="GO:0005886">
    <property type="term" value="C:plasma membrane"/>
    <property type="evidence" value="ECO:0007669"/>
    <property type="project" value="TreeGrafter"/>
</dbReference>
<evidence type="ECO:0000256" key="1">
    <source>
        <dbReference type="ARBA" id="ARBA00004141"/>
    </source>
</evidence>
<dbReference type="RefSeq" id="WP_101305919.1">
    <property type="nucleotide sequence ID" value="NZ_CP025299.1"/>
</dbReference>
<dbReference type="InterPro" id="IPR028055">
    <property type="entry name" value="YidC/Oxa/ALB_C"/>
</dbReference>
<keyword evidence="6 13" id="KW-0472">Membrane</keyword>
<dbReference type="PANTHER" id="PTHR12428:SF65">
    <property type="entry name" value="CYTOCHROME C OXIDASE ASSEMBLY PROTEIN COX18, MITOCHONDRIAL"/>
    <property type="match status" value="1"/>
</dbReference>
<feature type="domain" description="Membrane insertase YidC/Oxa/ALB C-terminal" evidence="14">
    <location>
        <begin position="37"/>
        <end position="237"/>
    </location>
</feature>
<evidence type="ECO:0000256" key="2">
    <source>
        <dbReference type="ARBA" id="ARBA00010527"/>
    </source>
</evidence>
<evidence type="ECO:0000256" key="11">
    <source>
        <dbReference type="ARBA" id="ARBA00033342"/>
    </source>
</evidence>
<evidence type="ECO:0000256" key="6">
    <source>
        <dbReference type="ARBA" id="ARBA00023136"/>
    </source>
</evidence>
<evidence type="ECO:0000256" key="10">
    <source>
        <dbReference type="ARBA" id="ARBA00033245"/>
    </source>
</evidence>
<protein>
    <recommendedName>
        <fullName evidence="3">Membrane protein insertase YidC</fullName>
    </recommendedName>
    <alternativeName>
        <fullName evidence="11">Foldase YidC</fullName>
    </alternativeName>
    <alternativeName>
        <fullName evidence="10">Membrane integrase YidC</fullName>
    </alternativeName>
    <alternativeName>
        <fullName evidence="9">Membrane protein YidC</fullName>
    </alternativeName>
</protein>